<evidence type="ECO:0000256" key="13">
    <source>
        <dbReference type="SAM" id="MobiDB-lite"/>
    </source>
</evidence>
<evidence type="ECO:0000256" key="4">
    <source>
        <dbReference type="ARBA" id="ARBA00022475"/>
    </source>
</evidence>
<dbReference type="GO" id="GO:0009055">
    <property type="term" value="F:electron transfer activity"/>
    <property type="evidence" value="ECO:0007669"/>
    <property type="project" value="UniProtKB-UniRule"/>
</dbReference>
<dbReference type="RefSeq" id="WP_106535711.1">
    <property type="nucleotide sequence ID" value="NZ_ML142898.1"/>
</dbReference>
<evidence type="ECO:0000313" key="15">
    <source>
        <dbReference type="Proteomes" id="UP000243528"/>
    </source>
</evidence>
<evidence type="ECO:0000256" key="1">
    <source>
        <dbReference type="ARBA" id="ARBA00004651"/>
    </source>
</evidence>
<keyword evidence="8 12" id="KW-0249">Electron transport</keyword>
<evidence type="ECO:0000313" key="14">
    <source>
        <dbReference type="EMBL" id="PSL06675.1"/>
    </source>
</evidence>
<dbReference type="GO" id="GO:0016682">
    <property type="term" value="F:oxidoreductase activity, acting on diphenols and related substances as donors, oxygen as acceptor"/>
    <property type="evidence" value="ECO:0007669"/>
    <property type="project" value="TreeGrafter"/>
</dbReference>
<keyword evidence="11 12" id="KW-0472">Membrane</keyword>
<sequence length="452" mass="50208">MSVVDLSRLQFATTTIFHFLFVVTTLGLAPLVAIMQTRWAVTGRELHERMTRFWGQIYVVNYALGIVVGIALEFQFGLHWSGLTTYAGDVFGAPLATETLVAFFLESTFLGMWIFGWHHLNRWVHTALFWLVVLTGYLSAYWVMVANGFLQNPVGHVVEDGTARIEDFGALLTNEHTVGALLHIAPVCLLTVAVLMVAVCSWHFLRGTDVDFFRRSLRLAVLAGTVGSTLTFEFGYAQFSYLADSKLAIFEGGQRRAEVAAELQDRFGPGDWMPPEWLSIPWLVMDLSGYAFGLIFVVLPFLLIKNAFDRARPRRLRRFWHRFYVWIVPWPFVVVVCGWLVREVGRQPWMVYGELTVDEAVSSRSAGTVLISLLVFGTVFAALAAADWWLIARLARRGPHGMVLGGSLVGDGGDGEGGDGVDGEAGVAPADRPGPGTREAGTREALEFTRRD</sequence>
<accession>A0A2P8EB35</accession>
<feature type="transmembrane region" description="Helical" evidence="12">
    <location>
        <begin position="280"/>
        <end position="303"/>
    </location>
</feature>
<proteinExistence type="inferred from homology"/>
<dbReference type="Pfam" id="PF01654">
    <property type="entry name" value="Cyt_bd_oxida_I"/>
    <property type="match status" value="2"/>
</dbReference>
<keyword evidence="15" id="KW-1185">Reference proteome</keyword>
<evidence type="ECO:0000256" key="8">
    <source>
        <dbReference type="ARBA" id="ARBA00022982"/>
    </source>
</evidence>
<dbReference type="Proteomes" id="UP000243528">
    <property type="component" value="Unassembled WGS sequence"/>
</dbReference>
<dbReference type="EMBL" id="PYGE01000002">
    <property type="protein sequence ID" value="PSL06675.1"/>
    <property type="molecule type" value="Genomic_DNA"/>
</dbReference>
<evidence type="ECO:0000256" key="2">
    <source>
        <dbReference type="ARBA" id="ARBA00009819"/>
    </source>
</evidence>
<evidence type="ECO:0000256" key="5">
    <source>
        <dbReference type="ARBA" id="ARBA00022617"/>
    </source>
</evidence>
<keyword evidence="4 12" id="KW-1003">Cell membrane</keyword>
<comment type="subcellular location">
    <subcellularLocation>
        <location evidence="1">Cell membrane</location>
        <topology evidence="1">Multi-pass membrane protein</topology>
    </subcellularLocation>
</comment>
<keyword evidence="6 12" id="KW-0812">Transmembrane</keyword>
<feature type="transmembrane region" description="Helical" evidence="12">
    <location>
        <begin position="92"/>
        <end position="115"/>
    </location>
</feature>
<evidence type="ECO:0000256" key="6">
    <source>
        <dbReference type="ARBA" id="ARBA00022692"/>
    </source>
</evidence>
<comment type="caution">
    <text evidence="14">The sequence shown here is derived from an EMBL/GenBank/DDBJ whole genome shotgun (WGS) entry which is preliminary data.</text>
</comment>
<gene>
    <name evidence="14" type="ORF">CLV30_10260</name>
</gene>
<dbReference type="OrthoDB" id="9807042at2"/>
<feature type="transmembrane region" description="Helical" evidence="12">
    <location>
        <begin position="53"/>
        <end position="72"/>
    </location>
</feature>
<dbReference type="PANTHER" id="PTHR30365:SF15">
    <property type="entry name" value="CYTOCHROME BD UBIQUINOL OXIDASE SUBUNIT 1"/>
    <property type="match status" value="1"/>
</dbReference>
<feature type="transmembrane region" description="Helical" evidence="12">
    <location>
        <begin position="180"/>
        <end position="205"/>
    </location>
</feature>
<dbReference type="InterPro" id="IPR002585">
    <property type="entry name" value="Cyt-d_ubiquinol_oxidase_su_1"/>
</dbReference>
<evidence type="ECO:0000256" key="11">
    <source>
        <dbReference type="ARBA" id="ARBA00023136"/>
    </source>
</evidence>
<dbReference type="PIRSF" id="PIRSF006446">
    <property type="entry name" value="Cyt_quinol_oxidase_1"/>
    <property type="match status" value="1"/>
</dbReference>
<organism evidence="14 15">
    <name type="scientific">Haloactinopolyspora alba</name>
    <dbReference type="NCBI Taxonomy" id="648780"/>
    <lineage>
        <taxon>Bacteria</taxon>
        <taxon>Bacillati</taxon>
        <taxon>Actinomycetota</taxon>
        <taxon>Actinomycetes</taxon>
        <taxon>Jiangellales</taxon>
        <taxon>Jiangellaceae</taxon>
        <taxon>Haloactinopolyspora</taxon>
    </lineage>
</organism>
<feature type="transmembrane region" description="Helical" evidence="12">
    <location>
        <begin position="127"/>
        <end position="144"/>
    </location>
</feature>
<dbReference type="PANTHER" id="PTHR30365">
    <property type="entry name" value="CYTOCHROME D UBIQUINOL OXIDASE"/>
    <property type="match status" value="1"/>
</dbReference>
<dbReference type="GO" id="GO:0046872">
    <property type="term" value="F:metal ion binding"/>
    <property type="evidence" value="ECO:0007669"/>
    <property type="project" value="UniProtKB-UniRule"/>
</dbReference>
<keyword evidence="10 12" id="KW-0408">Iron</keyword>
<evidence type="ECO:0000256" key="3">
    <source>
        <dbReference type="ARBA" id="ARBA00022448"/>
    </source>
</evidence>
<comment type="similarity">
    <text evidence="2 12">Belongs to the cytochrome ubiquinol oxidase subunit 1 family.</text>
</comment>
<feature type="transmembrane region" description="Helical" evidence="12">
    <location>
        <begin position="16"/>
        <end position="41"/>
    </location>
</feature>
<keyword evidence="9 12" id="KW-1133">Transmembrane helix</keyword>
<keyword evidence="7 12" id="KW-0479">Metal-binding</keyword>
<evidence type="ECO:0000256" key="12">
    <source>
        <dbReference type="PIRNR" id="PIRNR006446"/>
    </source>
</evidence>
<feature type="transmembrane region" description="Helical" evidence="12">
    <location>
        <begin position="323"/>
        <end position="341"/>
    </location>
</feature>
<dbReference type="GO" id="GO:0070069">
    <property type="term" value="C:cytochrome complex"/>
    <property type="evidence" value="ECO:0007669"/>
    <property type="project" value="UniProtKB-UniRule"/>
</dbReference>
<reference evidence="14 15" key="1">
    <citation type="submission" date="2018-03" db="EMBL/GenBank/DDBJ databases">
        <title>Genomic Encyclopedia of Archaeal and Bacterial Type Strains, Phase II (KMG-II): from individual species to whole genera.</title>
        <authorList>
            <person name="Goeker M."/>
        </authorList>
    </citation>
    <scope>NUCLEOTIDE SEQUENCE [LARGE SCALE GENOMIC DNA]</scope>
    <source>
        <strain evidence="14 15">DSM 45211</strain>
    </source>
</reference>
<evidence type="ECO:0000256" key="7">
    <source>
        <dbReference type="ARBA" id="ARBA00022723"/>
    </source>
</evidence>
<feature type="compositionally biased region" description="Basic and acidic residues" evidence="13">
    <location>
        <begin position="440"/>
        <end position="452"/>
    </location>
</feature>
<evidence type="ECO:0000256" key="10">
    <source>
        <dbReference type="ARBA" id="ARBA00023004"/>
    </source>
</evidence>
<feature type="transmembrane region" description="Helical" evidence="12">
    <location>
        <begin position="217"/>
        <end position="237"/>
    </location>
</feature>
<keyword evidence="3 12" id="KW-0813">Transport</keyword>
<evidence type="ECO:0000256" key="9">
    <source>
        <dbReference type="ARBA" id="ARBA00022989"/>
    </source>
</evidence>
<name>A0A2P8EB35_9ACTN</name>
<dbReference type="GO" id="GO:0019646">
    <property type="term" value="P:aerobic electron transport chain"/>
    <property type="evidence" value="ECO:0007669"/>
    <property type="project" value="InterPro"/>
</dbReference>
<feature type="transmembrane region" description="Helical" evidence="12">
    <location>
        <begin position="369"/>
        <end position="392"/>
    </location>
</feature>
<keyword evidence="5 12" id="KW-0349">Heme</keyword>
<feature type="region of interest" description="Disordered" evidence="13">
    <location>
        <begin position="414"/>
        <end position="452"/>
    </location>
</feature>
<protein>
    <submittedName>
        <fullName evidence="14">Cytochrome d ubiquinol oxidase subunit I</fullName>
    </submittedName>
</protein>
<dbReference type="GO" id="GO:0020037">
    <property type="term" value="F:heme binding"/>
    <property type="evidence" value="ECO:0007669"/>
    <property type="project" value="TreeGrafter"/>
</dbReference>
<dbReference type="GO" id="GO:0005886">
    <property type="term" value="C:plasma membrane"/>
    <property type="evidence" value="ECO:0007669"/>
    <property type="project" value="UniProtKB-SubCell"/>
</dbReference>
<dbReference type="AlphaFoldDB" id="A0A2P8EB35"/>